<name>A0AAN8SDP7_POLSC</name>
<dbReference type="Proteomes" id="UP001372834">
    <property type="component" value="Unassembled WGS sequence"/>
</dbReference>
<dbReference type="InterPro" id="IPR027901">
    <property type="entry name" value="CFAP90"/>
</dbReference>
<dbReference type="EMBL" id="JAWJWE010000001">
    <property type="protein sequence ID" value="KAK6644414.1"/>
    <property type="molecule type" value="Genomic_DNA"/>
</dbReference>
<accession>A0AAN8SDP7</accession>
<proteinExistence type="predicted"/>
<dbReference type="Pfam" id="PF15074">
    <property type="entry name" value="CFAP90"/>
    <property type="match status" value="1"/>
</dbReference>
<evidence type="ECO:0000313" key="1">
    <source>
        <dbReference type="EMBL" id="KAK6644414.1"/>
    </source>
</evidence>
<evidence type="ECO:0000313" key="2">
    <source>
        <dbReference type="Proteomes" id="UP001372834"/>
    </source>
</evidence>
<protein>
    <submittedName>
        <fullName evidence="1">Uncharacterized protein</fullName>
    </submittedName>
</protein>
<comment type="caution">
    <text evidence="1">The sequence shown here is derived from an EMBL/GenBank/DDBJ whole genome shotgun (WGS) entry which is preliminary data.</text>
</comment>
<reference evidence="1 2" key="1">
    <citation type="submission" date="2023-10" db="EMBL/GenBank/DDBJ databases">
        <title>Genomes of two closely related lineages of the louse Polyplax serrata with different host specificities.</title>
        <authorList>
            <person name="Martinu J."/>
            <person name="Tarabai H."/>
            <person name="Stefka J."/>
            <person name="Hypsa V."/>
        </authorList>
    </citation>
    <scope>NUCLEOTIDE SEQUENCE [LARGE SCALE GENOMIC DNA]</scope>
    <source>
        <strain evidence="1">HR10_N</strain>
    </source>
</reference>
<dbReference type="AlphaFoldDB" id="A0AAN8SDP7"/>
<gene>
    <name evidence="1" type="ORF">RUM43_000681</name>
</gene>
<organism evidence="1 2">
    <name type="scientific">Polyplax serrata</name>
    <name type="common">Common mouse louse</name>
    <dbReference type="NCBI Taxonomy" id="468196"/>
    <lineage>
        <taxon>Eukaryota</taxon>
        <taxon>Metazoa</taxon>
        <taxon>Ecdysozoa</taxon>
        <taxon>Arthropoda</taxon>
        <taxon>Hexapoda</taxon>
        <taxon>Insecta</taxon>
        <taxon>Pterygota</taxon>
        <taxon>Neoptera</taxon>
        <taxon>Paraneoptera</taxon>
        <taxon>Psocodea</taxon>
        <taxon>Troctomorpha</taxon>
        <taxon>Phthiraptera</taxon>
        <taxon>Anoplura</taxon>
        <taxon>Polyplacidae</taxon>
        <taxon>Polyplax</taxon>
    </lineage>
</organism>
<sequence>MPWVPPIFEVRAFEEFCRKIERIPDPLPQPVYDPPMTYFNNSKSFVGVVPYDVFYNFDDSYDQKSGRDDRRSLKPMLENIFKEEENKFIPVTSQLCYGRPVLLANPPDCDVKFPRPSATKDFYRPQGINITPELEQQPDH</sequence>